<dbReference type="GO" id="GO:0120147">
    <property type="term" value="F:formylglycine-generating oxidase activity"/>
    <property type="evidence" value="ECO:0007669"/>
    <property type="project" value="TreeGrafter"/>
</dbReference>
<evidence type="ECO:0000259" key="1">
    <source>
        <dbReference type="Pfam" id="PF03781"/>
    </source>
</evidence>
<dbReference type="InterPro" id="IPR051043">
    <property type="entry name" value="Sulfatase_Mod_Factor_Kinase"/>
</dbReference>
<protein>
    <recommendedName>
        <fullName evidence="1">Sulfatase-modifying factor enzyme-like domain-containing protein</fullName>
    </recommendedName>
</protein>
<reference evidence="2" key="1">
    <citation type="journal article" date="2015" name="Nature">
        <title>Complex archaea that bridge the gap between prokaryotes and eukaryotes.</title>
        <authorList>
            <person name="Spang A."/>
            <person name="Saw J.H."/>
            <person name="Jorgensen S.L."/>
            <person name="Zaremba-Niedzwiedzka K."/>
            <person name="Martijn J."/>
            <person name="Lind A.E."/>
            <person name="van Eijk R."/>
            <person name="Schleper C."/>
            <person name="Guy L."/>
            <person name="Ettema T.J."/>
        </authorList>
    </citation>
    <scope>NUCLEOTIDE SEQUENCE</scope>
</reference>
<sequence length="129" mass="14599">KRYPWGDEREPHGQHRMNVWQGEFPNQNTVDDGYFGTAPVSAFHPNGYGLFNMTGNVWEWCSDWFSPTYYANGSRYNPAGPPSGDAKVIRGGSYLCHDSYCNRYRVAARTRNTPDSSTGNMGFRCARDA</sequence>
<dbReference type="EMBL" id="LAZR01044096">
    <property type="protein sequence ID" value="KKL05485.1"/>
    <property type="molecule type" value="Genomic_DNA"/>
</dbReference>
<dbReference type="InterPro" id="IPR016187">
    <property type="entry name" value="CTDL_fold"/>
</dbReference>
<proteinExistence type="predicted"/>
<dbReference type="PANTHER" id="PTHR23150:SF19">
    <property type="entry name" value="FORMYLGLYCINE-GENERATING ENZYME"/>
    <property type="match status" value="1"/>
</dbReference>
<dbReference type="InterPro" id="IPR005532">
    <property type="entry name" value="SUMF_dom"/>
</dbReference>
<dbReference type="SUPFAM" id="SSF56436">
    <property type="entry name" value="C-type lectin-like"/>
    <property type="match status" value="1"/>
</dbReference>
<evidence type="ECO:0000313" key="2">
    <source>
        <dbReference type="EMBL" id="KKL05485.1"/>
    </source>
</evidence>
<dbReference type="AlphaFoldDB" id="A0A0F9A7Q6"/>
<feature type="domain" description="Sulfatase-modifying factor enzyme-like" evidence="1">
    <location>
        <begin position="1"/>
        <end position="127"/>
    </location>
</feature>
<comment type="caution">
    <text evidence="2">The sequence shown here is derived from an EMBL/GenBank/DDBJ whole genome shotgun (WGS) entry which is preliminary data.</text>
</comment>
<gene>
    <name evidence="2" type="ORF">LCGC14_2605580</name>
</gene>
<dbReference type="PANTHER" id="PTHR23150">
    <property type="entry name" value="SULFATASE MODIFYING FACTOR 1, 2"/>
    <property type="match status" value="1"/>
</dbReference>
<dbReference type="Gene3D" id="3.90.1580.10">
    <property type="entry name" value="paralog of FGE (formylglycine-generating enzyme)"/>
    <property type="match status" value="1"/>
</dbReference>
<feature type="non-terminal residue" evidence="2">
    <location>
        <position position="1"/>
    </location>
</feature>
<name>A0A0F9A7Q6_9ZZZZ</name>
<dbReference type="Pfam" id="PF03781">
    <property type="entry name" value="FGE-sulfatase"/>
    <property type="match status" value="1"/>
</dbReference>
<dbReference type="InterPro" id="IPR042095">
    <property type="entry name" value="SUMF_sf"/>
</dbReference>
<organism evidence="2">
    <name type="scientific">marine sediment metagenome</name>
    <dbReference type="NCBI Taxonomy" id="412755"/>
    <lineage>
        <taxon>unclassified sequences</taxon>
        <taxon>metagenomes</taxon>
        <taxon>ecological metagenomes</taxon>
    </lineage>
</organism>
<accession>A0A0F9A7Q6</accession>